<keyword evidence="9" id="KW-1185">Reference proteome</keyword>
<dbReference type="OrthoDB" id="10030083at2759"/>
<evidence type="ECO:0000259" key="7">
    <source>
        <dbReference type="SMART" id="SM00014"/>
    </source>
</evidence>
<feature type="transmembrane region" description="Helical" evidence="6">
    <location>
        <begin position="57"/>
        <end position="75"/>
    </location>
</feature>
<dbReference type="PANTHER" id="PTHR10165:SF35">
    <property type="entry name" value="RE23632P"/>
    <property type="match status" value="1"/>
</dbReference>
<evidence type="ECO:0000313" key="9">
    <source>
        <dbReference type="Proteomes" id="UP001153712"/>
    </source>
</evidence>
<keyword evidence="3 6" id="KW-0812">Transmembrane</keyword>
<proteinExistence type="inferred from homology"/>
<dbReference type="InterPro" id="IPR036938">
    <property type="entry name" value="PAP2/HPO_sf"/>
</dbReference>
<dbReference type="Gene3D" id="1.20.144.10">
    <property type="entry name" value="Phosphatidic acid phosphatase type 2/haloperoxidase"/>
    <property type="match status" value="1"/>
</dbReference>
<dbReference type="GO" id="GO:0008195">
    <property type="term" value="F:phosphatidate phosphatase activity"/>
    <property type="evidence" value="ECO:0007669"/>
    <property type="project" value="TreeGrafter"/>
</dbReference>
<dbReference type="GO" id="GO:0006644">
    <property type="term" value="P:phospholipid metabolic process"/>
    <property type="evidence" value="ECO:0007669"/>
    <property type="project" value="InterPro"/>
</dbReference>
<reference evidence="8" key="1">
    <citation type="submission" date="2022-01" db="EMBL/GenBank/DDBJ databases">
        <authorList>
            <person name="King R."/>
        </authorList>
    </citation>
    <scope>NUCLEOTIDE SEQUENCE</scope>
</reference>
<feature type="transmembrane region" description="Helical" evidence="6">
    <location>
        <begin position="182"/>
        <end position="201"/>
    </location>
</feature>
<protein>
    <recommendedName>
        <fullName evidence="7">Phosphatidic acid phosphatase type 2/haloperoxidase domain-containing protein</fullName>
    </recommendedName>
</protein>
<dbReference type="InterPro" id="IPR043216">
    <property type="entry name" value="PAP-like"/>
</dbReference>
<dbReference type="Proteomes" id="UP001153712">
    <property type="component" value="Chromosome 14"/>
</dbReference>
<evidence type="ECO:0000256" key="5">
    <source>
        <dbReference type="ARBA" id="ARBA00023136"/>
    </source>
</evidence>
<keyword evidence="5 6" id="KW-0472">Membrane</keyword>
<dbReference type="GO" id="GO:0016020">
    <property type="term" value="C:membrane"/>
    <property type="evidence" value="ECO:0007669"/>
    <property type="project" value="UniProtKB-SubCell"/>
</dbReference>
<dbReference type="EMBL" id="OU900107">
    <property type="protein sequence ID" value="CAG9857641.1"/>
    <property type="molecule type" value="Genomic_DNA"/>
</dbReference>
<gene>
    <name evidence="8" type="ORF">PHYEVI_LOCUS4044</name>
</gene>
<evidence type="ECO:0000256" key="4">
    <source>
        <dbReference type="ARBA" id="ARBA00022989"/>
    </source>
</evidence>
<dbReference type="SMART" id="SM00014">
    <property type="entry name" value="acidPPc"/>
    <property type="match status" value="1"/>
</dbReference>
<feature type="domain" description="Phosphatidic acid phosphatase type 2/haloperoxidase" evidence="7">
    <location>
        <begin position="92"/>
        <end position="228"/>
    </location>
</feature>
<comment type="similarity">
    <text evidence="2">Belongs to the PA-phosphatase related phosphoesterase family.</text>
</comment>
<sequence>MDRERTHVHLVIEAAFRIGMWTCTTWLDAKMPYVRHIDEDELWYYRYPSLDSFFPKLYVYCLIVLFPCLVFLVELATMKTKTTTPTIVTSCYALSLAYCLTHLFVAALKVTVGKPRPNFYLRCFPEGYGTDIDMCDGEYHGQMDGRKSFPSAHSAFAFCCMVYMAIYIMRMVDLRKPKFMKGFLITGLGLMFLTASLIAVSRTMDYHNNYSDVIAGALIGSFFAIVCDYFYSLPDERMQINIKRIVKETLDEEEVNRQFSLIDNIKPVADPDAADEAPAIPEAD</sequence>
<evidence type="ECO:0000256" key="2">
    <source>
        <dbReference type="ARBA" id="ARBA00008816"/>
    </source>
</evidence>
<dbReference type="PANTHER" id="PTHR10165">
    <property type="entry name" value="LIPID PHOSPHATE PHOSPHATASE"/>
    <property type="match status" value="1"/>
</dbReference>
<dbReference type="SUPFAM" id="SSF48317">
    <property type="entry name" value="Acid phosphatase/Vanadium-dependent haloperoxidase"/>
    <property type="match status" value="1"/>
</dbReference>
<evidence type="ECO:0000256" key="3">
    <source>
        <dbReference type="ARBA" id="ARBA00022692"/>
    </source>
</evidence>
<feature type="transmembrane region" description="Helical" evidence="6">
    <location>
        <begin position="87"/>
        <end position="108"/>
    </location>
</feature>
<name>A0A9N9TJT1_PHYSR</name>
<dbReference type="AlphaFoldDB" id="A0A9N9TJT1"/>
<evidence type="ECO:0000256" key="1">
    <source>
        <dbReference type="ARBA" id="ARBA00004141"/>
    </source>
</evidence>
<evidence type="ECO:0000256" key="6">
    <source>
        <dbReference type="SAM" id="Phobius"/>
    </source>
</evidence>
<dbReference type="Pfam" id="PF01569">
    <property type="entry name" value="PAP2"/>
    <property type="match status" value="1"/>
</dbReference>
<dbReference type="GO" id="GO:0046839">
    <property type="term" value="P:phospholipid dephosphorylation"/>
    <property type="evidence" value="ECO:0007669"/>
    <property type="project" value="TreeGrafter"/>
</dbReference>
<dbReference type="InterPro" id="IPR000326">
    <property type="entry name" value="PAP2/HPO"/>
</dbReference>
<keyword evidence="4 6" id="KW-1133">Transmembrane helix</keyword>
<evidence type="ECO:0000313" key="8">
    <source>
        <dbReference type="EMBL" id="CAG9857641.1"/>
    </source>
</evidence>
<accession>A0A9N9TJT1</accession>
<organism evidence="8 9">
    <name type="scientific">Phyllotreta striolata</name>
    <name type="common">Striped flea beetle</name>
    <name type="synonym">Crioceris striolata</name>
    <dbReference type="NCBI Taxonomy" id="444603"/>
    <lineage>
        <taxon>Eukaryota</taxon>
        <taxon>Metazoa</taxon>
        <taxon>Ecdysozoa</taxon>
        <taxon>Arthropoda</taxon>
        <taxon>Hexapoda</taxon>
        <taxon>Insecta</taxon>
        <taxon>Pterygota</taxon>
        <taxon>Neoptera</taxon>
        <taxon>Endopterygota</taxon>
        <taxon>Coleoptera</taxon>
        <taxon>Polyphaga</taxon>
        <taxon>Cucujiformia</taxon>
        <taxon>Chrysomeloidea</taxon>
        <taxon>Chrysomelidae</taxon>
        <taxon>Galerucinae</taxon>
        <taxon>Alticini</taxon>
        <taxon>Phyllotreta</taxon>
    </lineage>
</organism>
<feature type="transmembrane region" description="Helical" evidence="6">
    <location>
        <begin position="152"/>
        <end position="170"/>
    </location>
</feature>
<feature type="transmembrane region" description="Helical" evidence="6">
    <location>
        <begin position="213"/>
        <end position="231"/>
    </location>
</feature>
<comment type="subcellular location">
    <subcellularLocation>
        <location evidence="1">Membrane</location>
        <topology evidence="1">Multi-pass membrane protein</topology>
    </subcellularLocation>
</comment>